<keyword evidence="7" id="KW-1185">Reference proteome</keyword>
<keyword evidence="4 5" id="KW-0663">Pyridoxal phosphate</keyword>
<comment type="cofactor">
    <cofactor evidence="1">
        <name>pyridoxal 5'-phosphate</name>
        <dbReference type="ChEBI" id="CHEBI:597326"/>
    </cofactor>
</comment>
<gene>
    <name evidence="6" type="ORF">JQ615_29385</name>
</gene>
<dbReference type="PANTHER" id="PTHR11986:SF79">
    <property type="entry name" value="ACETYLORNITHINE AMINOTRANSFERASE, MITOCHONDRIAL"/>
    <property type="match status" value="1"/>
</dbReference>
<organism evidence="6 7">
    <name type="scientific">Bradyrhizobium jicamae</name>
    <dbReference type="NCBI Taxonomy" id="280332"/>
    <lineage>
        <taxon>Bacteria</taxon>
        <taxon>Pseudomonadati</taxon>
        <taxon>Pseudomonadota</taxon>
        <taxon>Alphaproteobacteria</taxon>
        <taxon>Hyphomicrobiales</taxon>
        <taxon>Nitrobacteraceae</taxon>
        <taxon>Bradyrhizobium</taxon>
    </lineage>
</organism>
<dbReference type="InterPro" id="IPR015424">
    <property type="entry name" value="PyrdxlP-dep_Trfase"/>
</dbReference>
<dbReference type="PROSITE" id="PS00600">
    <property type="entry name" value="AA_TRANSFER_CLASS_3"/>
    <property type="match status" value="1"/>
</dbReference>
<dbReference type="EMBL" id="JAFCJH010000039">
    <property type="protein sequence ID" value="MBR0799491.1"/>
    <property type="molecule type" value="Genomic_DNA"/>
</dbReference>
<evidence type="ECO:0000256" key="3">
    <source>
        <dbReference type="ARBA" id="ARBA00022679"/>
    </source>
</evidence>
<evidence type="ECO:0000256" key="1">
    <source>
        <dbReference type="ARBA" id="ARBA00001933"/>
    </source>
</evidence>
<evidence type="ECO:0000313" key="6">
    <source>
        <dbReference type="EMBL" id="MBR0799491.1"/>
    </source>
</evidence>
<dbReference type="SUPFAM" id="SSF53383">
    <property type="entry name" value="PLP-dependent transferases"/>
    <property type="match status" value="1"/>
</dbReference>
<dbReference type="InterPro" id="IPR015421">
    <property type="entry name" value="PyrdxlP-dep_Trfase_major"/>
</dbReference>
<evidence type="ECO:0000256" key="4">
    <source>
        <dbReference type="ARBA" id="ARBA00022898"/>
    </source>
</evidence>
<keyword evidence="3" id="KW-0808">Transferase</keyword>
<protein>
    <submittedName>
        <fullName evidence="6">Aspartate aminotransferase family protein</fullName>
    </submittedName>
</protein>
<name>A0ABS5FRP9_9BRAD</name>
<evidence type="ECO:0000256" key="2">
    <source>
        <dbReference type="ARBA" id="ARBA00022576"/>
    </source>
</evidence>
<dbReference type="RefSeq" id="WP_212494291.1">
    <property type="nucleotide sequence ID" value="NZ_JAFCJH010000039.1"/>
</dbReference>
<evidence type="ECO:0000313" key="7">
    <source>
        <dbReference type="Proteomes" id="UP001315278"/>
    </source>
</evidence>
<comment type="similarity">
    <text evidence="5">Belongs to the class-III pyridoxal-phosphate-dependent aminotransferase family.</text>
</comment>
<dbReference type="Pfam" id="PF00202">
    <property type="entry name" value="Aminotran_3"/>
    <property type="match status" value="1"/>
</dbReference>
<dbReference type="InterPro" id="IPR005814">
    <property type="entry name" value="Aminotrans_3"/>
</dbReference>
<dbReference type="Gene3D" id="3.90.1150.10">
    <property type="entry name" value="Aspartate Aminotransferase, domain 1"/>
    <property type="match status" value="1"/>
</dbReference>
<dbReference type="PIRSF" id="PIRSF000521">
    <property type="entry name" value="Transaminase_4ab_Lys_Orn"/>
    <property type="match status" value="1"/>
</dbReference>
<sequence length="422" mass="46054">MNHHAETDSLYYPVSKFKMTRGEGIYLYDDSGREYIDCASATFNLSLGYSNKAVLSAMRSQLDELIHITSNFQSNPVNTLASKLLAVSPPNMRKVHPKVCGGSVANEGAIKMAQHATGRTEVFSLFRSHLGQTMMMTSMSGNSFRRAPFSNIYPGTIQVPDPYCFRCFYGRTPGNCGYTCVDKIDDFLEYASNGRVAAIIVEPISGNGGNIVPPRGYFQKLRTFCDDHDIILIFDEIQTGIGRTGYMFAAEYFGVEPDAITSAKGLGGTGAQIAAIITNERLAGLPSHHHSFTYGSNLLAAAAANATLDIVSQPEFLANVRATGAYILERLDDMQRRYRSIVDVRGVGLMIGFELATADGAPAVAQTNALADAAMKYGLILRTSRYGHGNVLKIRPPLILTMDEAETICDRLETLFECEEAP</sequence>
<dbReference type="InterPro" id="IPR050103">
    <property type="entry name" value="Class-III_PLP-dep_AT"/>
</dbReference>
<keyword evidence="2 6" id="KW-0032">Aminotransferase</keyword>
<comment type="caution">
    <text evidence="6">The sequence shown here is derived from an EMBL/GenBank/DDBJ whole genome shotgun (WGS) entry which is preliminary data.</text>
</comment>
<dbReference type="GO" id="GO:0008483">
    <property type="term" value="F:transaminase activity"/>
    <property type="evidence" value="ECO:0007669"/>
    <property type="project" value="UniProtKB-KW"/>
</dbReference>
<dbReference type="PANTHER" id="PTHR11986">
    <property type="entry name" value="AMINOTRANSFERASE CLASS III"/>
    <property type="match status" value="1"/>
</dbReference>
<dbReference type="Proteomes" id="UP001315278">
    <property type="component" value="Unassembled WGS sequence"/>
</dbReference>
<dbReference type="InterPro" id="IPR015422">
    <property type="entry name" value="PyrdxlP-dep_Trfase_small"/>
</dbReference>
<dbReference type="CDD" id="cd00610">
    <property type="entry name" value="OAT_like"/>
    <property type="match status" value="1"/>
</dbReference>
<dbReference type="Gene3D" id="3.40.640.10">
    <property type="entry name" value="Type I PLP-dependent aspartate aminotransferase-like (Major domain)"/>
    <property type="match status" value="1"/>
</dbReference>
<dbReference type="InterPro" id="IPR049704">
    <property type="entry name" value="Aminotrans_3_PPA_site"/>
</dbReference>
<proteinExistence type="inferred from homology"/>
<evidence type="ECO:0000256" key="5">
    <source>
        <dbReference type="RuleBase" id="RU003560"/>
    </source>
</evidence>
<reference evidence="7" key="1">
    <citation type="journal article" date="2021" name="ISME J.">
        <title>Evolutionary origin and ecological implication of a unique nif island in free-living Bradyrhizobium lineages.</title>
        <authorList>
            <person name="Tao J."/>
        </authorList>
    </citation>
    <scope>NUCLEOTIDE SEQUENCE [LARGE SCALE GENOMIC DNA]</scope>
    <source>
        <strain evidence="7">SZCCT0434</strain>
    </source>
</reference>
<accession>A0ABS5FRP9</accession>